<gene>
    <name evidence="3" type="ORF">DGAL_LOCUS10539</name>
</gene>
<name>A0A8J2RMB1_9CRUS</name>
<dbReference type="GO" id="GO:0006338">
    <property type="term" value="P:chromatin remodeling"/>
    <property type="evidence" value="ECO:0007669"/>
    <property type="project" value="InterPro"/>
</dbReference>
<proteinExistence type="predicted"/>
<keyword evidence="4" id="KW-1185">Reference proteome</keyword>
<feature type="domain" description="INO80 complex subunit B-like conserved region" evidence="2">
    <location>
        <begin position="265"/>
        <end position="348"/>
    </location>
</feature>
<comment type="caution">
    <text evidence="3">The sequence shown here is derived from an EMBL/GenBank/DDBJ whole genome shotgun (WGS) entry which is preliminary data.</text>
</comment>
<accession>A0A8J2RMB1</accession>
<feature type="compositionally biased region" description="Acidic residues" evidence="1">
    <location>
        <begin position="132"/>
        <end position="162"/>
    </location>
</feature>
<protein>
    <recommendedName>
        <fullName evidence="2">INO80 complex subunit B-like conserved region domain-containing protein</fullName>
    </recommendedName>
</protein>
<dbReference type="Pfam" id="PF04795">
    <property type="entry name" value="PAPA-1"/>
    <property type="match status" value="1"/>
</dbReference>
<feature type="region of interest" description="Disordered" evidence="1">
    <location>
        <begin position="132"/>
        <end position="200"/>
    </location>
</feature>
<evidence type="ECO:0000259" key="2">
    <source>
        <dbReference type="SMART" id="SM01406"/>
    </source>
</evidence>
<feature type="compositionally biased region" description="Acidic residues" evidence="1">
    <location>
        <begin position="33"/>
        <end position="43"/>
    </location>
</feature>
<evidence type="ECO:0000256" key="1">
    <source>
        <dbReference type="SAM" id="MobiDB-lite"/>
    </source>
</evidence>
<organism evidence="3 4">
    <name type="scientific">Daphnia galeata</name>
    <dbReference type="NCBI Taxonomy" id="27404"/>
    <lineage>
        <taxon>Eukaryota</taxon>
        <taxon>Metazoa</taxon>
        <taxon>Ecdysozoa</taxon>
        <taxon>Arthropoda</taxon>
        <taxon>Crustacea</taxon>
        <taxon>Branchiopoda</taxon>
        <taxon>Diplostraca</taxon>
        <taxon>Cladocera</taxon>
        <taxon>Anomopoda</taxon>
        <taxon>Daphniidae</taxon>
        <taxon>Daphnia</taxon>
    </lineage>
</organism>
<dbReference type="InterPro" id="IPR006880">
    <property type="entry name" value="INO80B_C"/>
</dbReference>
<feature type="region of interest" description="Disordered" evidence="1">
    <location>
        <begin position="1"/>
        <end position="43"/>
    </location>
</feature>
<dbReference type="PANTHER" id="PTHR21561:SF12">
    <property type="entry name" value="INO80 COMPLEX SUBUNIT B"/>
    <property type="match status" value="1"/>
</dbReference>
<feature type="compositionally biased region" description="Basic residues" evidence="1">
    <location>
        <begin position="9"/>
        <end position="28"/>
    </location>
</feature>
<dbReference type="InterPro" id="IPR029523">
    <property type="entry name" value="INO80B/Ies2"/>
</dbReference>
<dbReference type="InterPro" id="IPR007529">
    <property type="entry name" value="Znf_HIT"/>
</dbReference>
<dbReference type="Proteomes" id="UP000789390">
    <property type="component" value="Unassembled WGS sequence"/>
</dbReference>
<feature type="compositionally biased region" description="Basic and acidic residues" evidence="1">
    <location>
        <begin position="166"/>
        <end position="178"/>
    </location>
</feature>
<dbReference type="CDD" id="cd23021">
    <property type="entry name" value="zf-HIT_IN80B"/>
    <property type="match status" value="1"/>
</dbReference>
<reference evidence="3" key="1">
    <citation type="submission" date="2021-11" db="EMBL/GenBank/DDBJ databases">
        <authorList>
            <person name="Schell T."/>
        </authorList>
    </citation>
    <scope>NUCLEOTIDE SEQUENCE</scope>
    <source>
        <strain evidence="3">M5</strain>
    </source>
</reference>
<dbReference type="Pfam" id="PF04438">
    <property type="entry name" value="zf-HIT"/>
    <property type="match status" value="1"/>
</dbReference>
<sequence>MELDSSPDKKHRHHKKHKHKKHKKHRRGKETSEAEEGSTEQEIELDQIEYSMDMIHEEAVTIPSEEHFLMDAEHCEGALEVIEELVEIDDNEISTINIEEMVLENYGQVDYDELDVVDVDGVDEEILEDIEEDLLDDVEESEESEDVEEEEQEEDEEEEQEPIDSTPEKPKPVEDSSRKRVRDRSKRTRDDGEGSSGEEAWLKALESGKLEEVDDELKKIKNPKLMTVRQRALLERKGELQNEEIIKEELVALPTGYKETVMTEELLKKKAIKSERRREVAAQKREKEKKRTIDRLLLKKESKLNKSCAASISASTSSASVSVASHVSSYTWKQTHDGKITFSVPIGAAFPLAAQSAKEPPARVNCGVKGCTNLKRYSCSKTAVPLCSIQCYRENLTLHRLT</sequence>
<evidence type="ECO:0000313" key="4">
    <source>
        <dbReference type="Proteomes" id="UP000789390"/>
    </source>
</evidence>
<dbReference type="GO" id="GO:0031011">
    <property type="term" value="C:Ino80 complex"/>
    <property type="evidence" value="ECO:0007669"/>
    <property type="project" value="InterPro"/>
</dbReference>
<evidence type="ECO:0000313" key="3">
    <source>
        <dbReference type="EMBL" id="CAH0107248.1"/>
    </source>
</evidence>
<dbReference type="OrthoDB" id="2021186at2759"/>
<dbReference type="EMBL" id="CAKKLH010000257">
    <property type="protein sequence ID" value="CAH0107248.1"/>
    <property type="molecule type" value="Genomic_DNA"/>
</dbReference>
<dbReference type="SMART" id="SM01406">
    <property type="entry name" value="PAPA-1"/>
    <property type="match status" value="1"/>
</dbReference>
<dbReference type="AlphaFoldDB" id="A0A8J2RMB1"/>
<dbReference type="PANTHER" id="PTHR21561">
    <property type="entry name" value="INO80 COMPLEX SUBUNIT B"/>
    <property type="match status" value="1"/>
</dbReference>